<gene>
    <name evidence="3" type="ORF">B0T24DRAFT_632620</name>
</gene>
<dbReference type="PANTHER" id="PTHR33112:SF16">
    <property type="entry name" value="HETEROKARYON INCOMPATIBILITY DOMAIN-CONTAINING PROTEIN"/>
    <property type="match status" value="1"/>
</dbReference>
<sequence length="761" mass="84564">MLRRRGIFQPVHSYEKPQPREDYRKEKASIICSFCTSHVFDTGFGHCSSRALTAHQGEGIEPGLKHYERLGSDFYLSTISGCKWCTVISNGVLTSLHLDYWYDRWNGSQSDTVDEDTSHAGTEESSRSSGSGEEVDLDPGLLTLDALNCQVVLKVQVQFSSTSKRPTHPATFDLVTVSVEVTLNGEGDDKRNSQIRELSGDEAVDLTFEILDPTSYQKHGAAHQAAFPPKANVLSDIELKSWVTEAGEWLRGCRESHELCRDHQRPFMPTRLLELDGPLRLFTSEISTVALPYAALSYVWGFAQSHVLTTSTLAAKTAGIDQTQLPKTIQDAIEIARKLGFSYLWVDSLCILQDSDNDKQTQLPLMGSIYRNAALTIIAASASSALEGFLRPSEDLEYFVAPFNIPLTGDGETTAMTLGHRSNYKPWKDPVNSRAWTLQERALSTRALIFAHDGPKWACHEAQTNPSASFSADPSPSLAVLSFTPPPEELDVQDTALWYRRTWLELRNEYTSRMLSVASDRLPAIQGVADEIAAHAGWRYLARAGLWKEYLFLDLHWHRDPASRGNGQLGAASPDPGLSAPLNALLPRPDYKNVCPPPTWSWASVTGAVVDADDEGDLRRPFHFRIIRCDEGATNLVVEGLTKDLTWRDAGSEDLTDGFLLDVQGPMEPSEEEEKIRQEWIVGEAALDASDTGVHFGSKVKCLTMSRLEYENRTTLPVEGLLLQPCKDSRWESGPYCRVGFFRIYSSTLVDGLEVQAITII</sequence>
<proteinExistence type="predicted"/>
<dbReference type="PANTHER" id="PTHR33112">
    <property type="entry name" value="DOMAIN PROTEIN, PUTATIVE-RELATED"/>
    <property type="match status" value="1"/>
</dbReference>
<dbReference type="Proteomes" id="UP001287356">
    <property type="component" value="Unassembled WGS sequence"/>
</dbReference>
<evidence type="ECO:0000313" key="3">
    <source>
        <dbReference type="EMBL" id="KAK3369448.1"/>
    </source>
</evidence>
<evidence type="ECO:0000256" key="1">
    <source>
        <dbReference type="SAM" id="MobiDB-lite"/>
    </source>
</evidence>
<dbReference type="AlphaFoldDB" id="A0AAE0N438"/>
<feature type="compositionally biased region" description="Basic and acidic residues" evidence="1">
    <location>
        <begin position="116"/>
        <end position="126"/>
    </location>
</feature>
<evidence type="ECO:0000259" key="2">
    <source>
        <dbReference type="Pfam" id="PF06985"/>
    </source>
</evidence>
<accession>A0AAE0N438</accession>
<reference evidence="3" key="1">
    <citation type="journal article" date="2023" name="Mol. Phylogenet. Evol.">
        <title>Genome-scale phylogeny and comparative genomics of the fungal order Sordariales.</title>
        <authorList>
            <person name="Hensen N."/>
            <person name="Bonometti L."/>
            <person name="Westerberg I."/>
            <person name="Brannstrom I.O."/>
            <person name="Guillou S."/>
            <person name="Cros-Aarteil S."/>
            <person name="Calhoun S."/>
            <person name="Haridas S."/>
            <person name="Kuo A."/>
            <person name="Mondo S."/>
            <person name="Pangilinan J."/>
            <person name="Riley R."/>
            <person name="LaButti K."/>
            <person name="Andreopoulos B."/>
            <person name="Lipzen A."/>
            <person name="Chen C."/>
            <person name="Yan M."/>
            <person name="Daum C."/>
            <person name="Ng V."/>
            <person name="Clum A."/>
            <person name="Steindorff A."/>
            <person name="Ohm R.A."/>
            <person name="Martin F."/>
            <person name="Silar P."/>
            <person name="Natvig D.O."/>
            <person name="Lalanne C."/>
            <person name="Gautier V."/>
            <person name="Ament-Velasquez S.L."/>
            <person name="Kruys A."/>
            <person name="Hutchinson M.I."/>
            <person name="Powell A.J."/>
            <person name="Barry K."/>
            <person name="Miller A.N."/>
            <person name="Grigoriev I.V."/>
            <person name="Debuchy R."/>
            <person name="Gladieux P."/>
            <person name="Hiltunen Thoren M."/>
            <person name="Johannesson H."/>
        </authorList>
    </citation>
    <scope>NUCLEOTIDE SEQUENCE</scope>
    <source>
        <strain evidence="3">CBS 958.72</strain>
    </source>
</reference>
<keyword evidence="4" id="KW-1185">Reference proteome</keyword>
<comment type="caution">
    <text evidence="3">The sequence shown here is derived from an EMBL/GenBank/DDBJ whole genome shotgun (WGS) entry which is preliminary data.</text>
</comment>
<dbReference type="EMBL" id="JAULSN010000006">
    <property type="protein sequence ID" value="KAK3369448.1"/>
    <property type="molecule type" value="Genomic_DNA"/>
</dbReference>
<dbReference type="Pfam" id="PF06985">
    <property type="entry name" value="HET"/>
    <property type="match status" value="1"/>
</dbReference>
<name>A0AAE0N438_9PEZI</name>
<feature type="domain" description="Heterokaryon incompatibility" evidence="2">
    <location>
        <begin position="293"/>
        <end position="440"/>
    </location>
</feature>
<feature type="region of interest" description="Disordered" evidence="1">
    <location>
        <begin position="111"/>
        <end position="135"/>
    </location>
</feature>
<organism evidence="3 4">
    <name type="scientific">Lasiosphaeria ovina</name>
    <dbReference type="NCBI Taxonomy" id="92902"/>
    <lineage>
        <taxon>Eukaryota</taxon>
        <taxon>Fungi</taxon>
        <taxon>Dikarya</taxon>
        <taxon>Ascomycota</taxon>
        <taxon>Pezizomycotina</taxon>
        <taxon>Sordariomycetes</taxon>
        <taxon>Sordariomycetidae</taxon>
        <taxon>Sordariales</taxon>
        <taxon>Lasiosphaeriaceae</taxon>
        <taxon>Lasiosphaeria</taxon>
    </lineage>
</organism>
<reference evidence="3" key="2">
    <citation type="submission" date="2023-06" db="EMBL/GenBank/DDBJ databases">
        <authorList>
            <consortium name="Lawrence Berkeley National Laboratory"/>
            <person name="Haridas S."/>
            <person name="Hensen N."/>
            <person name="Bonometti L."/>
            <person name="Westerberg I."/>
            <person name="Brannstrom I.O."/>
            <person name="Guillou S."/>
            <person name="Cros-Aarteil S."/>
            <person name="Calhoun S."/>
            <person name="Kuo A."/>
            <person name="Mondo S."/>
            <person name="Pangilinan J."/>
            <person name="Riley R."/>
            <person name="Labutti K."/>
            <person name="Andreopoulos B."/>
            <person name="Lipzen A."/>
            <person name="Chen C."/>
            <person name="Yanf M."/>
            <person name="Daum C."/>
            <person name="Ng V."/>
            <person name="Clum A."/>
            <person name="Steindorff A."/>
            <person name="Ohm R."/>
            <person name="Martin F."/>
            <person name="Silar P."/>
            <person name="Natvig D."/>
            <person name="Lalanne C."/>
            <person name="Gautier V."/>
            <person name="Ament-Velasquez S.L."/>
            <person name="Kruys A."/>
            <person name="Hutchinson M.I."/>
            <person name="Powell A.J."/>
            <person name="Barry K."/>
            <person name="Miller A.N."/>
            <person name="Grigoriev I.V."/>
            <person name="Debuchy R."/>
            <person name="Gladieux P."/>
            <person name="Thoren M.H."/>
            <person name="Johannesson H."/>
        </authorList>
    </citation>
    <scope>NUCLEOTIDE SEQUENCE</scope>
    <source>
        <strain evidence="3">CBS 958.72</strain>
    </source>
</reference>
<dbReference type="InterPro" id="IPR010730">
    <property type="entry name" value="HET"/>
</dbReference>
<evidence type="ECO:0000313" key="4">
    <source>
        <dbReference type="Proteomes" id="UP001287356"/>
    </source>
</evidence>
<protein>
    <submittedName>
        <fullName evidence="3">Heterokaryon incompatibility protein-domain-containing protein</fullName>
    </submittedName>
</protein>